<dbReference type="CDD" id="cd07325">
    <property type="entry name" value="M48_Ste24p_like"/>
    <property type="match status" value="1"/>
</dbReference>
<feature type="domain" description="Peptidase M48" evidence="13">
    <location>
        <begin position="66"/>
        <end position="149"/>
    </location>
</feature>
<dbReference type="Proteomes" id="UP000641588">
    <property type="component" value="Unassembled WGS sequence"/>
</dbReference>
<keyword evidence="6 11" id="KW-0378">Hydrolase</keyword>
<gene>
    <name evidence="14" type="ORF">GC093_02355</name>
</gene>
<keyword evidence="8 12" id="KW-1133">Transmembrane helix</keyword>
<evidence type="ECO:0000256" key="11">
    <source>
        <dbReference type="RuleBase" id="RU003983"/>
    </source>
</evidence>
<protein>
    <submittedName>
        <fullName evidence="14">M48 family metalloprotease</fullName>
    </submittedName>
</protein>
<keyword evidence="4 12" id="KW-0812">Transmembrane</keyword>
<evidence type="ECO:0000259" key="13">
    <source>
        <dbReference type="Pfam" id="PF01435"/>
    </source>
</evidence>
<comment type="caution">
    <text evidence="14">The sequence shown here is derived from an EMBL/GenBank/DDBJ whole genome shotgun (WGS) entry which is preliminary data.</text>
</comment>
<dbReference type="GO" id="GO:0005886">
    <property type="term" value="C:plasma membrane"/>
    <property type="evidence" value="ECO:0007669"/>
    <property type="project" value="UniProtKB-SubCell"/>
</dbReference>
<reference evidence="14" key="1">
    <citation type="submission" date="2019-10" db="EMBL/GenBank/DDBJ databases">
        <title>Description of Paenibacillus glebae sp. nov.</title>
        <authorList>
            <person name="Carlier A."/>
            <person name="Qi S."/>
        </authorList>
    </citation>
    <scope>NUCLEOTIDE SEQUENCE</scope>
    <source>
        <strain evidence="14">LMG 31456</strain>
    </source>
</reference>
<evidence type="ECO:0000313" key="14">
    <source>
        <dbReference type="EMBL" id="NOU92077.1"/>
    </source>
</evidence>
<comment type="subcellular location">
    <subcellularLocation>
        <location evidence="1">Cell membrane</location>
        <topology evidence="1">Multi-pass membrane protein</topology>
    </subcellularLocation>
</comment>
<evidence type="ECO:0000313" key="15">
    <source>
        <dbReference type="Proteomes" id="UP000641588"/>
    </source>
</evidence>
<evidence type="ECO:0000256" key="2">
    <source>
        <dbReference type="ARBA" id="ARBA00022475"/>
    </source>
</evidence>
<evidence type="ECO:0000256" key="10">
    <source>
        <dbReference type="ARBA" id="ARBA00023136"/>
    </source>
</evidence>
<evidence type="ECO:0000256" key="7">
    <source>
        <dbReference type="ARBA" id="ARBA00022833"/>
    </source>
</evidence>
<dbReference type="GO" id="GO:0004222">
    <property type="term" value="F:metalloendopeptidase activity"/>
    <property type="evidence" value="ECO:0007669"/>
    <property type="project" value="InterPro"/>
</dbReference>
<organism evidence="14 15">
    <name type="scientific">Paenibacillus foliorum</name>
    <dbReference type="NCBI Taxonomy" id="2654974"/>
    <lineage>
        <taxon>Bacteria</taxon>
        <taxon>Bacillati</taxon>
        <taxon>Bacillota</taxon>
        <taxon>Bacilli</taxon>
        <taxon>Bacillales</taxon>
        <taxon>Paenibacillaceae</taxon>
        <taxon>Paenibacillus</taxon>
    </lineage>
</organism>
<evidence type="ECO:0000256" key="12">
    <source>
        <dbReference type="SAM" id="Phobius"/>
    </source>
</evidence>
<evidence type="ECO:0000256" key="9">
    <source>
        <dbReference type="ARBA" id="ARBA00023049"/>
    </source>
</evidence>
<dbReference type="GO" id="GO:0006508">
    <property type="term" value="P:proteolysis"/>
    <property type="evidence" value="ECO:0007669"/>
    <property type="project" value="UniProtKB-KW"/>
</dbReference>
<keyword evidence="15" id="KW-1185">Reference proteome</keyword>
<comment type="similarity">
    <text evidence="11">Belongs to the peptidase M48 family.</text>
</comment>
<comment type="cofactor">
    <cofactor evidence="11">
        <name>Zn(2+)</name>
        <dbReference type="ChEBI" id="CHEBI:29105"/>
    </cofactor>
    <text evidence="11">Binds 1 zinc ion per subunit.</text>
</comment>
<feature type="transmembrane region" description="Helical" evidence="12">
    <location>
        <begin position="36"/>
        <end position="56"/>
    </location>
</feature>
<evidence type="ECO:0000256" key="1">
    <source>
        <dbReference type="ARBA" id="ARBA00004651"/>
    </source>
</evidence>
<dbReference type="InterPro" id="IPR001915">
    <property type="entry name" value="Peptidase_M48"/>
</dbReference>
<dbReference type="EMBL" id="WHOD01000009">
    <property type="protein sequence ID" value="NOU92077.1"/>
    <property type="molecule type" value="Genomic_DNA"/>
</dbReference>
<keyword evidence="9 11" id="KW-0482">Metalloprotease</keyword>
<keyword evidence="3 11" id="KW-0645">Protease</keyword>
<keyword evidence="7 11" id="KW-0862">Zinc</keyword>
<evidence type="ECO:0000256" key="4">
    <source>
        <dbReference type="ARBA" id="ARBA00022692"/>
    </source>
</evidence>
<sequence>MNKKLVHEDEQTWYIVCLVTSILIYLSLIFSIIGIIYIAIGLVAALVMHGLMVAGVRSSGVKLSERQFPQIYERVQALCQEMGIAQVPDVYIIQSGGVLNAFATRFSGRNFVVLYSDIVELIEQGNEEELTFVIAHELAHIQRRHVSKFVLVFPAMWIPFIGKAYSRACEFTCDRIATAYTGNAEAAVNALTILAAGKQLYRRVNINEFLDQSYQERGLFIAWYELISTHPPLPKRISEVLRFHSQPQLFGYDSPGFEEGRSSGMSSQL</sequence>
<proteinExistence type="inferred from homology"/>
<evidence type="ECO:0000256" key="8">
    <source>
        <dbReference type="ARBA" id="ARBA00022989"/>
    </source>
</evidence>
<dbReference type="InterPro" id="IPR050083">
    <property type="entry name" value="HtpX_protease"/>
</dbReference>
<keyword evidence="10 12" id="KW-0472">Membrane</keyword>
<evidence type="ECO:0000256" key="5">
    <source>
        <dbReference type="ARBA" id="ARBA00022723"/>
    </source>
</evidence>
<evidence type="ECO:0000256" key="3">
    <source>
        <dbReference type="ARBA" id="ARBA00022670"/>
    </source>
</evidence>
<dbReference type="PANTHER" id="PTHR43221">
    <property type="entry name" value="PROTEASE HTPX"/>
    <property type="match status" value="1"/>
</dbReference>
<keyword evidence="5" id="KW-0479">Metal-binding</keyword>
<name>A0A972K0U8_9BACL</name>
<feature type="domain" description="Peptidase M48" evidence="13">
    <location>
        <begin position="158"/>
        <end position="240"/>
    </location>
</feature>
<dbReference type="AlphaFoldDB" id="A0A972K0U8"/>
<dbReference type="Gene3D" id="3.30.2010.10">
    <property type="entry name" value="Metalloproteases ('zincins'), catalytic domain"/>
    <property type="match status" value="1"/>
</dbReference>
<evidence type="ECO:0000256" key="6">
    <source>
        <dbReference type="ARBA" id="ARBA00022801"/>
    </source>
</evidence>
<dbReference type="RefSeq" id="WP_171650252.1">
    <property type="nucleotide sequence ID" value="NZ_WHOD01000009.1"/>
</dbReference>
<dbReference type="Pfam" id="PF01435">
    <property type="entry name" value="Peptidase_M48"/>
    <property type="match status" value="2"/>
</dbReference>
<dbReference type="PANTHER" id="PTHR43221:SF1">
    <property type="entry name" value="PROTEASE HTPX"/>
    <property type="match status" value="1"/>
</dbReference>
<dbReference type="GO" id="GO:0046872">
    <property type="term" value="F:metal ion binding"/>
    <property type="evidence" value="ECO:0007669"/>
    <property type="project" value="UniProtKB-KW"/>
</dbReference>
<keyword evidence="2" id="KW-1003">Cell membrane</keyword>
<accession>A0A972K0U8</accession>